<dbReference type="AlphaFoldDB" id="A0A075AYF4"/>
<evidence type="ECO:0008006" key="5">
    <source>
        <dbReference type="Google" id="ProtNLM"/>
    </source>
</evidence>
<evidence type="ECO:0000313" key="3">
    <source>
        <dbReference type="Proteomes" id="UP000030755"/>
    </source>
</evidence>
<dbReference type="OrthoDB" id="525027at2759"/>
<name>A0A075AYF4_ROZAC</name>
<evidence type="ECO:0000313" key="1">
    <source>
        <dbReference type="EMBL" id="EPZ35312.1"/>
    </source>
</evidence>
<organism evidence="1 3">
    <name type="scientific">Rozella allomycis (strain CSF55)</name>
    <dbReference type="NCBI Taxonomy" id="988480"/>
    <lineage>
        <taxon>Eukaryota</taxon>
        <taxon>Fungi</taxon>
        <taxon>Fungi incertae sedis</taxon>
        <taxon>Cryptomycota</taxon>
        <taxon>Cryptomycota incertae sedis</taxon>
        <taxon>Rozella</taxon>
    </lineage>
</organism>
<dbReference type="InterPro" id="IPR022709">
    <property type="entry name" value="SCAI"/>
</dbReference>
<sequence length="591" mass="67660">MSPDLEKLVTNHLSQCFIPVREISNIVMPEGEAILGTSTEEQKTSLVNAFSSENVETSQQALNGPSQSGYPESQQNKQIAQEFIFLMEKSQHVFIALKDLPPTATPKQWQPFFQRAFEIFTRLWKYQQEHRTILEQKEYYGIKRWEIGEIASKIGQLYYHYYLRTSETSYLLEASVFYEAIRDRAYFKEAFDTNNPQLVLKKMRYYARFLVISLLLNKREFAKVLLDELDQHVKDYIGVFKPSDSQEWNEILKEVVQFLDADKNVVPVDYEGAYLPVETRLANIETNEKGLKLTHSIIVGNYPSQIKFSELSLDMFRMLQAIERQPKMRSEDKSLKRFNPTKHLLYRPSFSTLFQYMANCFKDISDNGVLLLYFSGEGTVSENSETNLGGISTSTKKDQVKSIKECLHLTDIVPFTRKPLVLIADSNVSNAYSSFTSPFDSPTLFLLSPTKVSEHLKDPSVSGNLFTLFLLNPILAICMVCNISEIQADIWAKAKEEIQNSEISIINALKESNDIHNNIKVFLNDEFLSRIISRFVFSKVLLSLSSKFNGDPCLLPNSVPHIPDSFYSGIIGTVKSLLIIMNVADQFQMPQ</sequence>
<accession>A0A075AYF4</accession>
<dbReference type="EMBL" id="KE560848">
    <property type="protein sequence ID" value="EPZ35312.1"/>
    <property type="molecule type" value="Genomic_DNA"/>
</dbReference>
<reference evidence="4" key="2">
    <citation type="journal article" date="2018" name="Nat. Microbiol.">
        <title>Leveraging single-cell genomics to expand the fungal tree of life.</title>
        <authorList>
            <person name="Ahrendt S.R."/>
            <person name="Quandt C.A."/>
            <person name="Ciobanu D."/>
            <person name="Clum A."/>
            <person name="Salamov A."/>
            <person name="Andreopoulos B."/>
            <person name="Cheng J.F."/>
            <person name="Woyke T."/>
            <person name="Pelin A."/>
            <person name="Henrissat B."/>
            <person name="Reynolds N.K."/>
            <person name="Benny G.L."/>
            <person name="Smith M.E."/>
            <person name="James T.Y."/>
            <person name="Grigoriev I.V."/>
        </authorList>
    </citation>
    <scope>NUCLEOTIDE SEQUENCE [LARGE SCALE GENOMIC DNA]</scope>
    <source>
        <strain evidence="4">CSF55</strain>
    </source>
</reference>
<dbReference type="EMBL" id="ML004949">
    <property type="protein sequence ID" value="RKP21506.1"/>
    <property type="molecule type" value="Genomic_DNA"/>
</dbReference>
<evidence type="ECO:0000313" key="4">
    <source>
        <dbReference type="Proteomes" id="UP000281549"/>
    </source>
</evidence>
<reference evidence="1 3" key="1">
    <citation type="journal article" date="2013" name="Curr. Biol.">
        <title>Shared signatures of parasitism and phylogenomics unite Cryptomycota and microsporidia.</title>
        <authorList>
            <person name="James T.Y."/>
            <person name="Pelin A."/>
            <person name="Bonen L."/>
            <person name="Ahrendt S."/>
            <person name="Sain D."/>
            <person name="Corradi N."/>
            <person name="Stajich J.E."/>
        </authorList>
    </citation>
    <scope>NUCLEOTIDE SEQUENCE [LARGE SCALE GENOMIC DNA]</scope>
    <source>
        <strain evidence="1">CSF55</strain>
        <strain evidence="1">CSF55</strain>
    </source>
</reference>
<dbReference type="GO" id="GO:0006351">
    <property type="term" value="P:DNA-templated transcription"/>
    <property type="evidence" value="ECO:0007669"/>
    <property type="project" value="InterPro"/>
</dbReference>
<dbReference type="Pfam" id="PF12070">
    <property type="entry name" value="SCAI"/>
    <property type="match status" value="1"/>
</dbReference>
<dbReference type="GO" id="GO:0003714">
    <property type="term" value="F:transcription corepressor activity"/>
    <property type="evidence" value="ECO:0007669"/>
    <property type="project" value="InterPro"/>
</dbReference>
<dbReference type="PANTHER" id="PTHR21243">
    <property type="entry name" value="PROTEIN SCAI"/>
    <property type="match status" value="1"/>
</dbReference>
<keyword evidence="3" id="KW-1185">Reference proteome</keyword>
<evidence type="ECO:0000313" key="2">
    <source>
        <dbReference type="EMBL" id="RKP21506.1"/>
    </source>
</evidence>
<dbReference type="OMA" id="HCIHPGD"/>
<reference evidence="2" key="3">
    <citation type="submission" date="2018-08" db="EMBL/GenBank/DDBJ databases">
        <title>Leveraging single-cell genomics to expand the Fungal Tree of Life.</title>
        <authorList>
            <consortium name="DOE Joint Genome Institute"/>
            <person name="Ahrendt S.R."/>
            <person name="Quandt C.A."/>
            <person name="Ciobanu D."/>
            <person name="Clum A."/>
            <person name="Salamov A."/>
            <person name="Andreopoulos B."/>
            <person name="Cheng J.-F."/>
            <person name="Woyke T."/>
            <person name="Pelin A."/>
            <person name="Henrissat B."/>
            <person name="Reynolds N."/>
            <person name="Benny G.L."/>
            <person name="Smith M.E."/>
            <person name="James T.Y."/>
            <person name="Grigoriev I.V."/>
        </authorList>
    </citation>
    <scope>NUCLEOTIDE SEQUENCE</scope>
    <source>
        <strain evidence="2">CSF55</strain>
    </source>
</reference>
<protein>
    <recommendedName>
        <fullName evidence="5">Protein SCAI</fullName>
    </recommendedName>
</protein>
<dbReference type="Proteomes" id="UP000030755">
    <property type="component" value="Unassembled WGS sequence"/>
</dbReference>
<dbReference type="Proteomes" id="UP000281549">
    <property type="component" value="Unassembled WGS sequence"/>
</dbReference>
<dbReference type="STRING" id="988480.A0A075AYF4"/>
<dbReference type="HOGENOM" id="CLU_020095_2_1_1"/>
<gene>
    <name evidence="1" type="ORF">O9G_000708</name>
    <name evidence="2" type="ORF">ROZALSC1DRAFT_27090</name>
</gene>
<proteinExistence type="predicted"/>